<dbReference type="EMBL" id="MN643620">
    <property type="protein sequence ID" value="QGW15003.1"/>
    <property type="molecule type" value="Genomic_DNA"/>
</dbReference>
<sequence length="20" mass="2346">MTSKELNEEPYEMKISCTVL</sequence>
<organism evidence="1">
    <name type="scientific">Hippophae tibetana</name>
    <dbReference type="NCBI Taxonomy" id="193519"/>
    <lineage>
        <taxon>Eukaryota</taxon>
        <taxon>Viridiplantae</taxon>
        <taxon>Streptophyta</taxon>
        <taxon>Embryophyta</taxon>
        <taxon>Tracheophyta</taxon>
        <taxon>Spermatophyta</taxon>
        <taxon>Magnoliopsida</taxon>
        <taxon>eudicotyledons</taxon>
        <taxon>Gunneridae</taxon>
        <taxon>Pentapetalae</taxon>
        <taxon>rosids</taxon>
        <taxon>fabids</taxon>
        <taxon>Rosales</taxon>
        <taxon>Elaeagnaceae</taxon>
        <taxon>Hippophae</taxon>
    </lineage>
</organism>
<keyword evidence="1" id="KW-0689">Ribosomal protein</keyword>
<protein>
    <submittedName>
        <fullName evidence="1">Ribosomal protein S12</fullName>
    </submittedName>
</protein>
<keyword evidence="1" id="KW-0150">Chloroplast</keyword>
<gene>
    <name evidence="1" type="primary">rps12</name>
</gene>
<dbReference type="AlphaFoldDB" id="A0A650G978"/>
<proteinExistence type="predicted"/>
<dbReference type="EMBL" id="MN643620">
    <property type="protein sequence ID" value="QGW14989.1"/>
    <property type="molecule type" value="Genomic_DNA"/>
</dbReference>
<geneLocation type="chloroplast" evidence="1"/>
<accession>A0A650G978</accession>
<keyword evidence="1" id="KW-0934">Plastid</keyword>
<name>A0A650G978_9ROSA</name>
<keyword evidence="1" id="KW-0687">Ribonucleoprotein</keyword>
<evidence type="ECO:0000313" key="1">
    <source>
        <dbReference type="EMBL" id="QGW14989.1"/>
    </source>
</evidence>
<reference evidence="1" key="1">
    <citation type="submission" date="2019-11" db="EMBL/GenBank/DDBJ databases">
        <title>Complete chloroplast genome sequences of Hippophae thibetana.</title>
        <authorList>
            <person name="Zhou W."/>
        </authorList>
    </citation>
    <scope>NUCLEOTIDE SEQUENCE</scope>
</reference>
<dbReference type="GO" id="GO:0005840">
    <property type="term" value="C:ribosome"/>
    <property type="evidence" value="ECO:0007669"/>
    <property type="project" value="UniProtKB-KW"/>
</dbReference>